<protein>
    <submittedName>
        <fullName evidence="1">Uncharacterized protein</fullName>
    </submittedName>
</protein>
<reference evidence="1 2" key="1">
    <citation type="submission" date="2014-09" db="EMBL/GenBank/DDBJ databases">
        <title>Vibrio maritimus JCM 19240. (C210) whole genome shotgun sequence.</title>
        <authorList>
            <person name="Sawabe T."/>
            <person name="Meirelles P."/>
            <person name="Nakanishi M."/>
            <person name="Sayaka M."/>
            <person name="Hattori M."/>
            <person name="Ohkuma M."/>
        </authorList>
    </citation>
    <scope>NUCLEOTIDE SEQUENCE [LARGE SCALE GENOMIC DNA]</scope>
    <source>
        <strain evidence="1 2">JCM 19240</strain>
    </source>
</reference>
<sequence>MSAYQGEISNVTIYHDSSTPTTLILTIENAIKSLFKDITISWLQRDRNHCLEQIEKGEAFMLLCQALEISIHL</sequence>
<organism evidence="1 2">
    <name type="scientific">Vibrio maritimus</name>
    <dbReference type="NCBI Taxonomy" id="990268"/>
    <lineage>
        <taxon>Bacteria</taxon>
        <taxon>Pseudomonadati</taxon>
        <taxon>Pseudomonadota</taxon>
        <taxon>Gammaproteobacteria</taxon>
        <taxon>Vibrionales</taxon>
        <taxon>Vibrionaceae</taxon>
        <taxon>Vibrio</taxon>
    </lineage>
</organism>
<accession>A0A090T125</accession>
<name>A0A090T125_9VIBR</name>
<reference evidence="1 2" key="2">
    <citation type="submission" date="2014-09" db="EMBL/GenBank/DDBJ databases">
        <authorList>
            <consortium name="NBRP consortium"/>
            <person name="Sawabe T."/>
            <person name="Meirelles P."/>
            <person name="Nakanishi M."/>
            <person name="Sayaka M."/>
            <person name="Hattori M."/>
            <person name="Ohkuma M."/>
        </authorList>
    </citation>
    <scope>NUCLEOTIDE SEQUENCE [LARGE SCALE GENOMIC DNA]</scope>
    <source>
        <strain evidence="1 2">JCM 19240</strain>
    </source>
</reference>
<evidence type="ECO:0000313" key="1">
    <source>
        <dbReference type="EMBL" id="GAL33641.1"/>
    </source>
</evidence>
<dbReference type="AlphaFoldDB" id="A0A090T125"/>
<keyword evidence="2" id="KW-1185">Reference proteome</keyword>
<proteinExistence type="predicted"/>
<dbReference type="Proteomes" id="UP000029224">
    <property type="component" value="Unassembled WGS sequence"/>
</dbReference>
<dbReference type="EMBL" id="BBMT01000003">
    <property type="protein sequence ID" value="GAL33641.1"/>
    <property type="molecule type" value="Genomic_DNA"/>
</dbReference>
<gene>
    <name evidence="1" type="ORF">JCM19240_2337</name>
</gene>
<evidence type="ECO:0000313" key="2">
    <source>
        <dbReference type="Proteomes" id="UP000029224"/>
    </source>
</evidence>
<comment type="caution">
    <text evidence="1">The sequence shown here is derived from an EMBL/GenBank/DDBJ whole genome shotgun (WGS) entry which is preliminary data.</text>
</comment>